<reference evidence="7 8" key="1">
    <citation type="submission" date="2024-07" db="EMBL/GenBank/DDBJ databases">
        <authorList>
            <person name="Ren Q."/>
        </authorList>
    </citation>
    <scope>NUCLEOTIDE SEQUENCE [LARGE SCALE GENOMIC DNA]</scope>
    <source>
        <strain evidence="7 8">REN37</strain>
    </source>
</reference>
<dbReference type="Proteomes" id="UP001562065">
    <property type="component" value="Unassembled WGS sequence"/>
</dbReference>
<dbReference type="PROSITE" id="PS50977">
    <property type="entry name" value="HTH_TETR_2"/>
    <property type="match status" value="1"/>
</dbReference>
<dbReference type="EMBL" id="JBGCUO010000001">
    <property type="protein sequence ID" value="MEY1662269.1"/>
    <property type="molecule type" value="Genomic_DNA"/>
</dbReference>
<keyword evidence="2" id="KW-0805">Transcription regulation</keyword>
<keyword evidence="4" id="KW-0804">Transcription</keyword>
<dbReference type="InterPro" id="IPR009057">
    <property type="entry name" value="Homeodomain-like_sf"/>
</dbReference>
<dbReference type="RefSeq" id="WP_369455505.1">
    <property type="nucleotide sequence ID" value="NZ_JBGCUO010000001.1"/>
</dbReference>
<dbReference type="SUPFAM" id="SSF46689">
    <property type="entry name" value="Homeodomain-like"/>
    <property type="match status" value="1"/>
</dbReference>
<evidence type="ECO:0000313" key="7">
    <source>
        <dbReference type="EMBL" id="MEY1662269.1"/>
    </source>
</evidence>
<evidence type="ECO:0000256" key="4">
    <source>
        <dbReference type="ARBA" id="ARBA00023163"/>
    </source>
</evidence>
<accession>A0ABV4AHS2</accession>
<evidence type="ECO:0000256" key="3">
    <source>
        <dbReference type="ARBA" id="ARBA00023125"/>
    </source>
</evidence>
<dbReference type="PANTHER" id="PTHR30055:SF240">
    <property type="entry name" value="HTH-TYPE TRANSCRIPTIONAL REGULATOR ACRR"/>
    <property type="match status" value="1"/>
</dbReference>
<dbReference type="InterPro" id="IPR050109">
    <property type="entry name" value="HTH-type_TetR-like_transc_reg"/>
</dbReference>
<keyword evidence="8" id="KW-1185">Reference proteome</keyword>
<dbReference type="InterPro" id="IPR001647">
    <property type="entry name" value="HTH_TetR"/>
</dbReference>
<dbReference type="Pfam" id="PF00440">
    <property type="entry name" value="TetR_N"/>
    <property type="match status" value="1"/>
</dbReference>
<keyword evidence="1" id="KW-0678">Repressor</keyword>
<name>A0ABV4AHS2_9GAMM</name>
<dbReference type="PANTHER" id="PTHR30055">
    <property type="entry name" value="HTH-TYPE TRANSCRIPTIONAL REGULATOR RUTR"/>
    <property type="match status" value="1"/>
</dbReference>
<dbReference type="Pfam" id="PF08361">
    <property type="entry name" value="TetR_C_2"/>
    <property type="match status" value="1"/>
</dbReference>
<evidence type="ECO:0000256" key="5">
    <source>
        <dbReference type="PROSITE-ProRule" id="PRU00335"/>
    </source>
</evidence>
<gene>
    <name evidence="7" type="ORF">AB5I84_08930</name>
</gene>
<evidence type="ECO:0000259" key="6">
    <source>
        <dbReference type="PROSITE" id="PS50977"/>
    </source>
</evidence>
<organism evidence="7 8">
    <name type="scientific">Isoalcanivorax beigongshangi</name>
    <dbReference type="NCBI Taxonomy" id="3238810"/>
    <lineage>
        <taxon>Bacteria</taxon>
        <taxon>Pseudomonadati</taxon>
        <taxon>Pseudomonadota</taxon>
        <taxon>Gammaproteobacteria</taxon>
        <taxon>Oceanospirillales</taxon>
        <taxon>Alcanivoracaceae</taxon>
        <taxon>Isoalcanivorax</taxon>
    </lineage>
</organism>
<sequence length="218" mass="24908">MARRTKAEAQETREQILDAAEQVFHRLGVSATALNDIAQQAGVTRGAIYWHFKNKYDVFIAMVERHHMGHDQLFLAAGSDDEQDPLGRLREILLGQIGELQRDESRRRVFEICFLRCEYTAETLPLLSHRQDGFARFSTALTRVFQRAMALGQLPQDLSVRCAVTQLHAQLVGLLFSWVVRPDFFDLSEHAEVLVDTFLFLLRESPELRRPALACAEV</sequence>
<dbReference type="SUPFAM" id="SSF48498">
    <property type="entry name" value="Tetracyclin repressor-like, C-terminal domain"/>
    <property type="match status" value="1"/>
</dbReference>
<dbReference type="InterPro" id="IPR013572">
    <property type="entry name" value="Tscrpt_reg_MAATS_C"/>
</dbReference>
<evidence type="ECO:0000256" key="1">
    <source>
        <dbReference type="ARBA" id="ARBA00022491"/>
    </source>
</evidence>
<protein>
    <submittedName>
        <fullName evidence="7">TetR family transcriptional regulator</fullName>
    </submittedName>
</protein>
<feature type="domain" description="HTH tetR-type" evidence="6">
    <location>
        <begin position="10"/>
        <end position="70"/>
    </location>
</feature>
<comment type="caution">
    <text evidence="7">The sequence shown here is derived from an EMBL/GenBank/DDBJ whole genome shotgun (WGS) entry which is preliminary data.</text>
</comment>
<evidence type="ECO:0000256" key="2">
    <source>
        <dbReference type="ARBA" id="ARBA00023015"/>
    </source>
</evidence>
<dbReference type="InterPro" id="IPR036271">
    <property type="entry name" value="Tet_transcr_reg_TetR-rel_C_sf"/>
</dbReference>
<dbReference type="Gene3D" id="1.10.357.10">
    <property type="entry name" value="Tetracycline Repressor, domain 2"/>
    <property type="match status" value="1"/>
</dbReference>
<dbReference type="PRINTS" id="PR00455">
    <property type="entry name" value="HTHTETR"/>
</dbReference>
<proteinExistence type="predicted"/>
<feature type="DNA-binding region" description="H-T-H motif" evidence="5">
    <location>
        <begin position="33"/>
        <end position="52"/>
    </location>
</feature>
<keyword evidence="3 5" id="KW-0238">DNA-binding</keyword>
<evidence type="ECO:0000313" key="8">
    <source>
        <dbReference type="Proteomes" id="UP001562065"/>
    </source>
</evidence>